<evidence type="ECO:0000256" key="6">
    <source>
        <dbReference type="ARBA" id="ARBA00022989"/>
    </source>
</evidence>
<protein>
    <submittedName>
        <fullName evidence="9">ECF transporter S component</fullName>
    </submittedName>
</protein>
<evidence type="ECO:0000256" key="7">
    <source>
        <dbReference type="ARBA" id="ARBA00023136"/>
    </source>
</evidence>
<evidence type="ECO:0000313" key="10">
    <source>
        <dbReference type="Proteomes" id="UP001451571"/>
    </source>
</evidence>
<keyword evidence="3" id="KW-0813">Transport</keyword>
<evidence type="ECO:0000256" key="2">
    <source>
        <dbReference type="ARBA" id="ARBA00005540"/>
    </source>
</evidence>
<evidence type="ECO:0000256" key="1">
    <source>
        <dbReference type="ARBA" id="ARBA00004651"/>
    </source>
</evidence>
<evidence type="ECO:0000313" key="9">
    <source>
        <dbReference type="EMBL" id="XAH75140.1"/>
    </source>
</evidence>
<sequence length="253" mass="27391">MKELMTAVTENLIFVAEFLGIVAFMFALAYAYEKLTMKKSGDKGRIFSTRKVSMIGMFSAIAVILMLLEIPLFFAPGFYKLDFSEIPVLIGAFAFGPMAGVTIEFCKILLELLLKGTTTAFVGELANFIIGCSFVLPASIIYLHRKTKKTALIGSVTGTICMTIFGTAFNAIYLLPKFAQLYGMPLDAIVQMGTVVNPAIDSVTTLVIFAVAPLNIIKGASVSAVTVLIYKKLSPILKEGHKKSEVSKATKIS</sequence>
<organism evidence="9 10">
    <name type="scientific">Kineothrix sedimenti</name>
    <dbReference type="NCBI Taxonomy" id="3123317"/>
    <lineage>
        <taxon>Bacteria</taxon>
        <taxon>Bacillati</taxon>
        <taxon>Bacillota</taxon>
        <taxon>Clostridia</taxon>
        <taxon>Lachnospirales</taxon>
        <taxon>Lachnospiraceae</taxon>
        <taxon>Kineothrix</taxon>
    </lineage>
</organism>
<dbReference type="InterPro" id="IPR024529">
    <property type="entry name" value="ECF_trnsprt_substrate-spec"/>
</dbReference>
<proteinExistence type="inferred from homology"/>
<feature type="transmembrane region" description="Helical" evidence="8">
    <location>
        <begin position="52"/>
        <end position="74"/>
    </location>
</feature>
<dbReference type="EMBL" id="CP146256">
    <property type="protein sequence ID" value="XAH75140.1"/>
    <property type="molecule type" value="Genomic_DNA"/>
</dbReference>
<dbReference type="InterPro" id="IPR025720">
    <property type="entry name" value="RibU"/>
</dbReference>
<dbReference type="PANTHER" id="PTHR38438">
    <property type="entry name" value="RIBOFLAVIN TRANSPORTER RIBU"/>
    <property type="match status" value="1"/>
</dbReference>
<dbReference type="Gene3D" id="1.10.1760.20">
    <property type="match status" value="1"/>
</dbReference>
<feature type="transmembrane region" description="Helical" evidence="8">
    <location>
        <begin position="181"/>
        <end position="200"/>
    </location>
</feature>
<evidence type="ECO:0000256" key="4">
    <source>
        <dbReference type="ARBA" id="ARBA00022475"/>
    </source>
</evidence>
<keyword evidence="6 8" id="KW-1133">Transmembrane helix</keyword>
<reference evidence="9 10" key="1">
    <citation type="submission" date="2024-02" db="EMBL/GenBank/DDBJ databases">
        <title>Bacterial strain from lacustrine sediment.</title>
        <authorList>
            <person name="Petit C."/>
            <person name="Fadhlaoui K."/>
        </authorList>
    </citation>
    <scope>NUCLEOTIDE SEQUENCE [LARGE SCALE GENOMIC DNA]</scope>
    <source>
        <strain evidence="9 10">IPX-CK</strain>
    </source>
</reference>
<dbReference type="PANTHER" id="PTHR38438:SF1">
    <property type="entry name" value="RIBOFLAVIN TRANSPORTER RIBU"/>
    <property type="match status" value="1"/>
</dbReference>
<gene>
    <name evidence="9" type="ORF">V6984_05025</name>
</gene>
<dbReference type="Proteomes" id="UP001451571">
    <property type="component" value="Chromosome"/>
</dbReference>
<accession>A0ABZ3F0G5</accession>
<keyword evidence="4" id="KW-1003">Cell membrane</keyword>
<keyword evidence="7 8" id="KW-0472">Membrane</keyword>
<dbReference type="Pfam" id="PF12822">
    <property type="entry name" value="ECF_trnsprt"/>
    <property type="match status" value="1"/>
</dbReference>
<feature type="transmembrane region" description="Helical" evidence="8">
    <location>
        <begin position="12"/>
        <end position="32"/>
    </location>
</feature>
<evidence type="ECO:0000256" key="8">
    <source>
        <dbReference type="SAM" id="Phobius"/>
    </source>
</evidence>
<comment type="subcellular location">
    <subcellularLocation>
        <location evidence="1">Cell membrane</location>
        <topology evidence="1">Multi-pass membrane protein</topology>
    </subcellularLocation>
</comment>
<name>A0ABZ3F0G5_9FIRM</name>
<evidence type="ECO:0000256" key="3">
    <source>
        <dbReference type="ARBA" id="ARBA00022448"/>
    </source>
</evidence>
<feature type="transmembrane region" description="Helical" evidence="8">
    <location>
        <begin position="150"/>
        <end position="174"/>
    </location>
</feature>
<evidence type="ECO:0000256" key="5">
    <source>
        <dbReference type="ARBA" id="ARBA00022692"/>
    </source>
</evidence>
<feature type="transmembrane region" description="Helical" evidence="8">
    <location>
        <begin position="122"/>
        <end position="144"/>
    </location>
</feature>
<keyword evidence="10" id="KW-1185">Reference proteome</keyword>
<dbReference type="RefSeq" id="WP_342758703.1">
    <property type="nucleotide sequence ID" value="NZ_CP146256.1"/>
</dbReference>
<keyword evidence="5 8" id="KW-0812">Transmembrane</keyword>
<feature type="transmembrane region" description="Helical" evidence="8">
    <location>
        <begin position="86"/>
        <end position="110"/>
    </location>
</feature>
<comment type="similarity">
    <text evidence="2">Belongs to the prokaryotic riboflavin transporter (P-RFT) (TC 2.A.87) family.</text>
</comment>